<dbReference type="Pfam" id="PF19361">
    <property type="entry name" value="DUF5937"/>
    <property type="match status" value="1"/>
</dbReference>
<dbReference type="EMBL" id="JBHSBN010000006">
    <property type="protein sequence ID" value="MFC4106611.1"/>
    <property type="molecule type" value="Genomic_DNA"/>
</dbReference>
<dbReference type="Gene3D" id="1.10.10.10">
    <property type="entry name" value="Winged helix-like DNA-binding domain superfamily/Winged helix DNA-binding domain"/>
    <property type="match status" value="1"/>
</dbReference>
<dbReference type="SMART" id="SM00418">
    <property type="entry name" value="HTH_ARSR"/>
    <property type="match status" value="1"/>
</dbReference>
<dbReference type="InterPro" id="IPR011991">
    <property type="entry name" value="ArsR-like_HTH"/>
</dbReference>
<gene>
    <name evidence="5" type="ORF">ACFOX0_11765</name>
</gene>
<organism evidence="5 6">
    <name type="scientific">Micromonospora zhanjiangensis</name>
    <dbReference type="NCBI Taxonomy" id="1522057"/>
    <lineage>
        <taxon>Bacteria</taxon>
        <taxon>Bacillati</taxon>
        <taxon>Actinomycetota</taxon>
        <taxon>Actinomycetes</taxon>
        <taxon>Micromonosporales</taxon>
        <taxon>Micromonosporaceae</taxon>
        <taxon>Micromonospora</taxon>
    </lineage>
</organism>
<dbReference type="PANTHER" id="PTHR43132:SF6">
    <property type="entry name" value="HTH-TYPE TRANSCRIPTIONAL REPRESSOR CZRA"/>
    <property type="match status" value="1"/>
</dbReference>
<dbReference type="InterPro" id="IPR045981">
    <property type="entry name" value="DUF5937"/>
</dbReference>
<dbReference type="InterPro" id="IPR036390">
    <property type="entry name" value="WH_DNA-bd_sf"/>
</dbReference>
<evidence type="ECO:0000313" key="5">
    <source>
        <dbReference type="EMBL" id="MFC4106611.1"/>
    </source>
</evidence>
<keyword evidence="2" id="KW-0238">DNA-binding</keyword>
<dbReference type="InterPro" id="IPR051011">
    <property type="entry name" value="Metal_resp_trans_reg"/>
</dbReference>
<evidence type="ECO:0000256" key="1">
    <source>
        <dbReference type="ARBA" id="ARBA00023015"/>
    </source>
</evidence>
<dbReference type="InterPro" id="IPR036388">
    <property type="entry name" value="WH-like_DNA-bd_sf"/>
</dbReference>
<keyword evidence="3" id="KW-0804">Transcription</keyword>
<dbReference type="RefSeq" id="WP_377544692.1">
    <property type="nucleotide sequence ID" value="NZ_JBHSBN010000006.1"/>
</dbReference>
<accession>A0ABV8KKJ9</accession>
<dbReference type="CDD" id="cd00090">
    <property type="entry name" value="HTH_ARSR"/>
    <property type="match status" value="1"/>
</dbReference>
<dbReference type="InterPro" id="IPR001845">
    <property type="entry name" value="HTH_ArsR_DNA-bd_dom"/>
</dbReference>
<reference evidence="6" key="1">
    <citation type="journal article" date="2019" name="Int. J. Syst. Evol. Microbiol.">
        <title>The Global Catalogue of Microorganisms (GCM) 10K type strain sequencing project: providing services to taxonomists for standard genome sequencing and annotation.</title>
        <authorList>
            <consortium name="The Broad Institute Genomics Platform"/>
            <consortium name="The Broad Institute Genome Sequencing Center for Infectious Disease"/>
            <person name="Wu L."/>
            <person name="Ma J."/>
        </authorList>
    </citation>
    <scope>NUCLEOTIDE SEQUENCE [LARGE SCALE GENOMIC DNA]</scope>
    <source>
        <strain evidence="6">2902at01</strain>
    </source>
</reference>
<keyword evidence="6" id="KW-1185">Reference proteome</keyword>
<dbReference type="PANTHER" id="PTHR43132">
    <property type="entry name" value="ARSENICAL RESISTANCE OPERON REPRESSOR ARSR-RELATED"/>
    <property type="match status" value="1"/>
</dbReference>
<proteinExistence type="predicted"/>
<evidence type="ECO:0000256" key="2">
    <source>
        <dbReference type="ARBA" id="ARBA00023125"/>
    </source>
</evidence>
<name>A0ABV8KKJ9_9ACTN</name>
<dbReference type="SUPFAM" id="SSF46785">
    <property type="entry name" value="Winged helix' DNA-binding domain"/>
    <property type="match status" value="1"/>
</dbReference>
<keyword evidence="1" id="KW-0805">Transcription regulation</keyword>
<protein>
    <submittedName>
        <fullName evidence="5">DUF5937 family protein</fullName>
    </submittedName>
</protein>
<evidence type="ECO:0000256" key="3">
    <source>
        <dbReference type="ARBA" id="ARBA00023163"/>
    </source>
</evidence>
<sequence length="334" mass="35556">MLSIGFSVHDMARIRFALSCLWEVVASLRVLADPAGHAVHLPWVARVRPALAAAGFRPGSPDRWLTRLVPPVGRIPDFLNPPPATLTADLAAELAALRATPAEVVRGDLAVLDAADRRALRDLYDDPATGLDRLADEVEEYWRLAVAPYWPRIRTLLEAEVFQRARRLTEDGAEGLLNDLHQRVRWEDDTLSITHRFCSADTTGHGTGLLLIPSVFVWPSVLSVTCGGSGDRAVAQPQLAYPARGIATLWESGGGGSAALTAVLGRTRAALLAALESPLSTTELARHAGLSPGGISQQLGMLRAAGLVTTHRAGHAVLNTRTPVAEALLSAAGS</sequence>
<evidence type="ECO:0000313" key="6">
    <source>
        <dbReference type="Proteomes" id="UP001595868"/>
    </source>
</evidence>
<evidence type="ECO:0000259" key="4">
    <source>
        <dbReference type="SMART" id="SM00418"/>
    </source>
</evidence>
<comment type="caution">
    <text evidence="5">The sequence shown here is derived from an EMBL/GenBank/DDBJ whole genome shotgun (WGS) entry which is preliminary data.</text>
</comment>
<feature type="domain" description="HTH arsR-type" evidence="4">
    <location>
        <begin position="258"/>
        <end position="333"/>
    </location>
</feature>
<dbReference type="Pfam" id="PF12840">
    <property type="entry name" value="HTH_20"/>
    <property type="match status" value="1"/>
</dbReference>
<dbReference type="Proteomes" id="UP001595868">
    <property type="component" value="Unassembled WGS sequence"/>
</dbReference>